<dbReference type="EMBL" id="CAJQZP010000885">
    <property type="protein sequence ID" value="CAG4993775.1"/>
    <property type="molecule type" value="Genomic_DNA"/>
</dbReference>
<reference evidence="3" key="1">
    <citation type="submission" date="2021-04" db="EMBL/GenBank/DDBJ databases">
        <authorList>
            <person name="Tunstrom K."/>
        </authorList>
    </citation>
    <scope>NUCLEOTIDE SEQUENCE</scope>
</reference>
<comment type="caution">
    <text evidence="3">The sequence shown here is derived from an EMBL/GenBank/DDBJ whole genome shotgun (WGS) entry which is preliminary data.</text>
</comment>
<name>A0A8S3X2S7_PARAO</name>
<feature type="signal peptide" evidence="2">
    <location>
        <begin position="1"/>
        <end position="30"/>
    </location>
</feature>
<evidence type="ECO:0000313" key="3">
    <source>
        <dbReference type="EMBL" id="CAG4993775.1"/>
    </source>
</evidence>
<dbReference type="AlphaFoldDB" id="A0A8S3X2S7"/>
<protein>
    <submittedName>
        <fullName evidence="3">(apollo) hypothetical protein</fullName>
    </submittedName>
</protein>
<evidence type="ECO:0000256" key="2">
    <source>
        <dbReference type="SAM" id="SignalP"/>
    </source>
</evidence>
<proteinExistence type="predicted"/>
<evidence type="ECO:0000313" key="4">
    <source>
        <dbReference type="Proteomes" id="UP000691718"/>
    </source>
</evidence>
<organism evidence="3 4">
    <name type="scientific">Parnassius apollo</name>
    <name type="common">Apollo butterfly</name>
    <name type="synonym">Papilio apollo</name>
    <dbReference type="NCBI Taxonomy" id="110799"/>
    <lineage>
        <taxon>Eukaryota</taxon>
        <taxon>Metazoa</taxon>
        <taxon>Ecdysozoa</taxon>
        <taxon>Arthropoda</taxon>
        <taxon>Hexapoda</taxon>
        <taxon>Insecta</taxon>
        <taxon>Pterygota</taxon>
        <taxon>Neoptera</taxon>
        <taxon>Endopterygota</taxon>
        <taxon>Lepidoptera</taxon>
        <taxon>Glossata</taxon>
        <taxon>Ditrysia</taxon>
        <taxon>Papilionoidea</taxon>
        <taxon>Papilionidae</taxon>
        <taxon>Parnassiinae</taxon>
        <taxon>Parnassini</taxon>
        <taxon>Parnassius</taxon>
        <taxon>Parnassius</taxon>
    </lineage>
</organism>
<keyword evidence="2" id="KW-0732">Signal</keyword>
<feature type="compositionally biased region" description="Polar residues" evidence="1">
    <location>
        <begin position="143"/>
        <end position="169"/>
    </location>
</feature>
<feature type="region of interest" description="Disordered" evidence="1">
    <location>
        <begin position="143"/>
        <end position="170"/>
    </location>
</feature>
<dbReference type="OrthoDB" id="7474469at2759"/>
<accession>A0A8S3X2S7</accession>
<feature type="chain" id="PRO_5035815192" evidence="2">
    <location>
        <begin position="31"/>
        <end position="317"/>
    </location>
</feature>
<gene>
    <name evidence="3" type="ORF">PAPOLLO_LOCUS12564</name>
</gene>
<dbReference type="Proteomes" id="UP000691718">
    <property type="component" value="Unassembled WGS sequence"/>
</dbReference>
<keyword evidence="4" id="KW-1185">Reference proteome</keyword>
<sequence length="317" mass="35365">MCSIFVIKYIKMARIIVILIGILATQNVNCAPNDSIDETLKSEHDERKLNDPTYSVIEDNENVYGKKLQGQRQKRWFPAIPYNYPPYAPYDLRSSELENSLANIQFRLQELLNIVKSPPPPPPPSLYPVFVPIYISQAPCSCNPATSDETTTKTPEPTNVNKNPQNETVPTLHDRLPEMEDERQNWGLVFNNTATDYDDDDDGSRPISLTPIITGNDNGRNVPPVEHGSSQADINDPKTLPTIAVNPPRDAPTLENSSQPSVCDSAVLSCCLGPVPTYECIQSRGCQDSSLNENACNPQYMLLVISRLQKAYNINFQ</sequence>
<feature type="region of interest" description="Disordered" evidence="1">
    <location>
        <begin position="210"/>
        <end position="239"/>
    </location>
</feature>
<evidence type="ECO:0000256" key="1">
    <source>
        <dbReference type="SAM" id="MobiDB-lite"/>
    </source>
</evidence>